<evidence type="ECO:0000313" key="3">
    <source>
        <dbReference type="Ensembl" id="ENSCCRP00010042572.1"/>
    </source>
</evidence>
<dbReference type="InterPro" id="IPR003599">
    <property type="entry name" value="Ig_sub"/>
</dbReference>
<dbReference type="Ensembl" id="ENSCCRT00015013641.1">
    <property type="protein sequence ID" value="ENSCCRP00015013174.1"/>
    <property type="gene ID" value="ENSCCRG00015005999.1"/>
</dbReference>
<dbReference type="Proteomes" id="UP000694427">
    <property type="component" value="Unplaced"/>
</dbReference>
<dbReference type="AlphaFoldDB" id="A0A8C1KA35"/>
<evidence type="ECO:0000259" key="2">
    <source>
        <dbReference type="PROSITE" id="PS50835"/>
    </source>
</evidence>
<dbReference type="SMART" id="SM00408">
    <property type="entry name" value="IGc2"/>
    <property type="match status" value="1"/>
</dbReference>
<feature type="chain" id="PRO_5044675568" description="Ig-like domain-containing protein" evidence="1">
    <location>
        <begin position="26"/>
        <end position="186"/>
    </location>
</feature>
<dbReference type="SMART" id="SM00409">
    <property type="entry name" value="IG"/>
    <property type="match status" value="1"/>
</dbReference>
<accession>A0A8C1KA35</accession>
<keyword evidence="4" id="KW-1185">Reference proteome</keyword>
<dbReference type="SUPFAM" id="SSF48726">
    <property type="entry name" value="Immunoglobulin"/>
    <property type="match status" value="1"/>
</dbReference>
<dbReference type="InterPro" id="IPR007110">
    <property type="entry name" value="Ig-like_dom"/>
</dbReference>
<dbReference type="InterPro" id="IPR013783">
    <property type="entry name" value="Ig-like_fold"/>
</dbReference>
<proteinExistence type="predicted"/>
<protein>
    <recommendedName>
        <fullName evidence="2">Ig-like domain-containing protein</fullName>
    </recommendedName>
</protein>
<keyword evidence="1" id="KW-0732">Signal</keyword>
<name>A0A8C1KA35_CYPCA</name>
<evidence type="ECO:0000313" key="4">
    <source>
        <dbReference type="Proteomes" id="UP000694427"/>
    </source>
</evidence>
<sequence>MITDPKANMTLIAIIIWILITCTWSSVGQIVTQSEDQTVKPDQTVTIQCNHKPAVNYIKPGTSQDCMAWYHQIPREAPKLLIYYTSDRASGVSSRFSGSGRDTDFTLTISGVQPEDSGVYYCQSQYNKGVSGTKDWVFTQCKSIVQKPHWMIQQHCSFELLQMLMLEIIIHLTDLQTHIHRRLLNQ</sequence>
<feature type="domain" description="Ig-like" evidence="2">
    <location>
        <begin position="5"/>
        <end position="139"/>
    </location>
</feature>
<dbReference type="InterPro" id="IPR013106">
    <property type="entry name" value="Ig_V-set"/>
</dbReference>
<dbReference type="Pfam" id="PF07686">
    <property type="entry name" value="V-set"/>
    <property type="match status" value="1"/>
</dbReference>
<feature type="signal peptide" evidence="1">
    <location>
        <begin position="1"/>
        <end position="25"/>
    </location>
</feature>
<evidence type="ECO:0000256" key="1">
    <source>
        <dbReference type="SAM" id="SignalP"/>
    </source>
</evidence>
<dbReference type="InterPro" id="IPR003598">
    <property type="entry name" value="Ig_sub2"/>
</dbReference>
<dbReference type="PROSITE" id="PS50835">
    <property type="entry name" value="IG_LIKE"/>
    <property type="match status" value="1"/>
</dbReference>
<dbReference type="SMART" id="SM00406">
    <property type="entry name" value="IGv"/>
    <property type="match status" value="1"/>
</dbReference>
<dbReference type="PANTHER" id="PTHR23267">
    <property type="entry name" value="IMMUNOGLOBULIN LIGHT CHAIN"/>
    <property type="match status" value="1"/>
</dbReference>
<dbReference type="Proteomes" id="UP000694700">
    <property type="component" value="Unplaced"/>
</dbReference>
<dbReference type="Gene3D" id="2.60.40.10">
    <property type="entry name" value="Immunoglobulins"/>
    <property type="match status" value="1"/>
</dbReference>
<reference evidence="3" key="1">
    <citation type="submission" date="2025-05" db="UniProtKB">
        <authorList>
            <consortium name="Ensembl"/>
        </authorList>
    </citation>
    <scope>IDENTIFICATION</scope>
</reference>
<organism evidence="3 4">
    <name type="scientific">Cyprinus carpio</name>
    <name type="common">Common carp</name>
    <dbReference type="NCBI Taxonomy" id="7962"/>
    <lineage>
        <taxon>Eukaryota</taxon>
        <taxon>Metazoa</taxon>
        <taxon>Chordata</taxon>
        <taxon>Craniata</taxon>
        <taxon>Vertebrata</taxon>
        <taxon>Euteleostomi</taxon>
        <taxon>Actinopterygii</taxon>
        <taxon>Neopterygii</taxon>
        <taxon>Teleostei</taxon>
        <taxon>Ostariophysi</taxon>
        <taxon>Cypriniformes</taxon>
        <taxon>Cyprinidae</taxon>
        <taxon>Cyprininae</taxon>
        <taxon>Cyprinus</taxon>
    </lineage>
</organism>
<dbReference type="Ensembl" id="ENSCCRT00010046679.1">
    <property type="protein sequence ID" value="ENSCCRP00010042572.1"/>
    <property type="gene ID" value="ENSCCRG00010018102.1"/>
</dbReference>
<dbReference type="InterPro" id="IPR050150">
    <property type="entry name" value="IgV_Light_Chain"/>
</dbReference>
<dbReference type="InterPro" id="IPR036179">
    <property type="entry name" value="Ig-like_dom_sf"/>
</dbReference>